<keyword evidence="6" id="KW-1185">Reference proteome</keyword>
<proteinExistence type="predicted"/>
<dbReference type="AlphaFoldDB" id="A0A835MVQ9"/>
<dbReference type="EMBL" id="JADGMS010000007">
    <property type="protein sequence ID" value="KAF9679130.1"/>
    <property type="molecule type" value="Genomic_DNA"/>
</dbReference>
<feature type="domain" description="Wall-associated receptor kinase galacturonan-binding" evidence="4">
    <location>
        <begin position="27"/>
        <end position="88"/>
    </location>
</feature>
<organism evidence="5 6">
    <name type="scientific">Salix dunnii</name>
    <dbReference type="NCBI Taxonomy" id="1413687"/>
    <lineage>
        <taxon>Eukaryota</taxon>
        <taxon>Viridiplantae</taxon>
        <taxon>Streptophyta</taxon>
        <taxon>Embryophyta</taxon>
        <taxon>Tracheophyta</taxon>
        <taxon>Spermatophyta</taxon>
        <taxon>Magnoliopsida</taxon>
        <taxon>eudicotyledons</taxon>
        <taxon>Gunneridae</taxon>
        <taxon>Pentapetalae</taxon>
        <taxon>rosids</taxon>
        <taxon>fabids</taxon>
        <taxon>Malpighiales</taxon>
        <taxon>Salicaceae</taxon>
        <taxon>Saliceae</taxon>
        <taxon>Salix</taxon>
    </lineage>
</organism>
<name>A0A835MVQ9_9ROSI</name>
<evidence type="ECO:0000256" key="1">
    <source>
        <dbReference type="ARBA" id="ARBA00004167"/>
    </source>
</evidence>
<dbReference type="Pfam" id="PF13947">
    <property type="entry name" value="GUB_WAK_bind"/>
    <property type="match status" value="2"/>
</dbReference>
<keyword evidence="2 3" id="KW-0732">Signal</keyword>
<dbReference type="PANTHER" id="PTHR33138">
    <property type="entry name" value="OS01G0690200 PROTEIN"/>
    <property type="match status" value="1"/>
</dbReference>
<reference evidence="5 6" key="1">
    <citation type="submission" date="2020-10" db="EMBL/GenBank/DDBJ databases">
        <title>Plant Genome Project.</title>
        <authorList>
            <person name="Zhang R.-G."/>
        </authorList>
    </citation>
    <scope>NUCLEOTIDE SEQUENCE [LARGE SCALE GENOMIC DNA]</scope>
    <source>
        <strain evidence="5">FAFU-HL-1</strain>
        <tissue evidence="5">Leaf</tissue>
    </source>
</reference>
<feature type="chain" id="PRO_5032612033" description="Wall-associated receptor kinase galacturonan-binding domain-containing protein" evidence="3">
    <location>
        <begin position="22"/>
        <end position="674"/>
    </location>
</feature>
<comment type="subcellular location">
    <subcellularLocation>
        <location evidence="1">Membrane</location>
        <topology evidence="1">Single-pass membrane protein</topology>
    </subcellularLocation>
</comment>
<gene>
    <name evidence="5" type="ORF">SADUNF_Sadunf07G0108000</name>
</gene>
<evidence type="ECO:0000313" key="6">
    <source>
        <dbReference type="Proteomes" id="UP000657918"/>
    </source>
</evidence>
<accession>A0A835MVQ9</accession>
<evidence type="ECO:0000256" key="3">
    <source>
        <dbReference type="SAM" id="SignalP"/>
    </source>
</evidence>
<dbReference type="GO" id="GO:0030247">
    <property type="term" value="F:polysaccharide binding"/>
    <property type="evidence" value="ECO:0007669"/>
    <property type="project" value="InterPro"/>
</dbReference>
<dbReference type="Proteomes" id="UP000657918">
    <property type="component" value="Unassembled WGS sequence"/>
</dbReference>
<dbReference type="PANTHER" id="PTHR33138:SF30">
    <property type="entry name" value="LEAF RUST 10 DISEASE-RESISTANCE LOCUS RECEPTOR-LIKE PROTEIN KINASE-LIKE 2.7"/>
    <property type="match status" value="1"/>
</dbReference>
<dbReference type="GO" id="GO:0016020">
    <property type="term" value="C:membrane"/>
    <property type="evidence" value="ECO:0007669"/>
    <property type="project" value="UniProtKB-SubCell"/>
</dbReference>
<dbReference type="InterPro" id="IPR025287">
    <property type="entry name" value="WAK_GUB"/>
</dbReference>
<comment type="caution">
    <text evidence="5">The sequence shown here is derived from an EMBL/GenBank/DDBJ whole genome shotgun (WGS) entry which is preliminary data.</text>
</comment>
<evidence type="ECO:0000313" key="5">
    <source>
        <dbReference type="EMBL" id="KAF9679130.1"/>
    </source>
</evidence>
<feature type="domain" description="Wall-associated receptor kinase galacturonan-binding" evidence="4">
    <location>
        <begin position="382"/>
        <end position="445"/>
    </location>
</feature>
<evidence type="ECO:0000259" key="4">
    <source>
        <dbReference type="Pfam" id="PF13947"/>
    </source>
</evidence>
<dbReference type="OrthoDB" id="851479at2759"/>
<protein>
    <recommendedName>
        <fullName evidence="4">Wall-associated receptor kinase galacturonan-binding domain-containing protein</fullName>
    </recommendedName>
</protein>
<feature type="signal peptide" evidence="3">
    <location>
        <begin position="1"/>
        <end position="21"/>
    </location>
</feature>
<evidence type="ECO:0000256" key="2">
    <source>
        <dbReference type="ARBA" id="ARBA00022729"/>
    </source>
</evidence>
<sequence>MARLLFACLLLLLLLFQTSNCKDTNPCAPSCGNHTISNPFRLDSDPLNCGNPLYTLHCENTSTVLYLDSRKYYVQAINYDNLTIRVVDAGVKKNDCSSLPDFSLTYARLGNSRSAYDMLTISVRRLDYTSYPYTWFQYKKTGSKWFPKYKPLALSQMMTFINCANPVNSPLFLDTGACLNGGKYLNVSLSIHSYVNVGGMKASDLMEKCSLERMALLPVNDYKNMSFKEIHSLLEYGFELSWHHSRCGSCATICYIDDSYHTKCTEITLISISNFVSPQTSHTARVQGPKFIFGSPFVITFLIYKWRRRHLSAYDTVEEFLQTHNNLMPTRRIVYTLSPSLSRFLFATLSPSMARLLFACHVALLLLLLLFQTSYCMVTNPCAPSSCGNQTISNPFSLDSDPLICGNPLYTLHCEKNTSTVLHLDSRKYYVQAINYNNLTIRVVDAGVKKNDCSSLPYFSLTYARLGNSRSAYDMFPFTNTSLDYVSYPYTWFQYKKRGSRLCPEYKPLALSQMMTFINCANPVNSPLYLDTGTCLNGAKYSNVSLSMHSYVIVGGMEASDLMENCSLERMTLLPVKDYKNMSFNEIHSQLEYGFELSWHHSWCGSCATICYIDDSYHTKCPAIVQGPKFIFGSPFVIAFLIYKWRRRHLSAYDTIEEFLQTRSNLVPIPIVMG</sequence>